<keyword evidence="1" id="KW-0732">Signal</keyword>
<evidence type="ECO:0000256" key="1">
    <source>
        <dbReference type="SAM" id="SignalP"/>
    </source>
</evidence>
<feature type="signal peptide" evidence="1">
    <location>
        <begin position="1"/>
        <end position="19"/>
    </location>
</feature>
<dbReference type="InterPro" id="IPR038955">
    <property type="entry name" value="PriA/CPL1_fungi"/>
</dbReference>
<dbReference type="GeneID" id="39584771"/>
<dbReference type="STRING" id="105984.A0A427Y9B8"/>
<dbReference type="Pfam" id="PF21671">
    <property type="entry name" value="CPL1-like"/>
    <property type="match status" value="1"/>
</dbReference>
<evidence type="ECO:0000313" key="4">
    <source>
        <dbReference type="Proteomes" id="UP000279236"/>
    </source>
</evidence>
<keyword evidence="4" id="KW-1185">Reference proteome</keyword>
<feature type="chain" id="PRO_5018983563" evidence="1">
    <location>
        <begin position="20"/>
        <end position="354"/>
    </location>
</feature>
<dbReference type="RefSeq" id="XP_028479920.1">
    <property type="nucleotide sequence ID" value="XM_028616063.1"/>
</dbReference>
<organism evidence="3 4">
    <name type="scientific">Apiotrichum porosum</name>
    <dbReference type="NCBI Taxonomy" id="105984"/>
    <lineage>
        <taxon>Eukaryota</taxon>
        <taxon>Fungi</taxon>
        <taxon>Dikarya</taxon>
        <taxon>Basidiomycota</taxon>
        <taxon>Agaricomycotina</taxon>
        <taxon>Tremellomycetes</taxon>
        <taxon>Trichosporonales</taxon>
        <taxon>Trichosporonaceae</taxon>
        <taxon>Apiotrichum</taxon>
    </lineage>
</organism>
<dbReference type="PANTHER" id="PTHR35192:SF2">
    <property type="entry name" value="APPLE DOMAIN-CONTAINING PROTEIN"/>
    <property type="match status" value="1"/>
</dbReference>
<name>A0A427Y9B8_9TREE</name>
<protein>
    <submittedName>
        <fullName evidence="3">Dihydroxyacetone synthase</fullName>
    </submittedName>
</protein>
<feature type="domain" description="Protein CPL1-like" evidence="2">
    <location>
        <begin position="264"/>
        <end position="329"/>
    </location>
</feature>
<dbReference type="InterPro" id="IPR048661">
    <property type="entry name" value="CPL1-like"/>
</dbReference>
<dbReference type="PANTHER" id="PTHR35192">
    <property type="entry name" value="PROTEIN, PUTATIVE-RELATED"/>
    <property type="match status" value="1"/>
</dbReference>
<gene>
    <name evidence="3" type="primary">DHA1_1</name>
    <name evidence="3" type="ORF">EHS24_000228</name>
</gene>
<dbReference type="PROSITE" id="PS51257">
    <property type="entry name" value="PROKAR_LIPOPROTEIN"/>
    <property type="match status" value="1"/>
</dbReference>
<dbReference type="OrthoDB" id="2564135at2759"/>
<sequence length="354" mass="36017">MKVSFFIAAALSLIQAASAANAPVFVGCYAPGLLEGLLTSTLGGLVGTVVGTTQASCNTACGNANFEYAMFNVGITIGIITLLPSCVCAQSGALGTTTLGEGKIVSAQDSTGVSCIPPGVTLGVIYPIYNIQRTQAAVATADQVALSGCFSTVTLSGTTTSTSSITNPEACFTKCLDWKYATFTPVGASGTYSCTCGTVATTGASATCGVNVPILYNNALAVTGAMSRRRRQAAAIAARNAKNCPASYSECLVNAATPTTLASFECIDTQTELESCGGCVNGVYTGQDTASNITSSGVDCTAIPGVSFGSVSCVRGQCVVSRCRRGYHLIDGTCEADDATLKIQDGSSYFKRLL</sequence>
<proteinExistence type="predicted"/>
<reference evidence="3 4" key="1">
    <citation type="submission" date="2018-11" db="EMBL/GenBank/DDBJ databases">
        <title>Genome sequence of Apiotrichum porosum DSM 27194.</title>
        <authorList>
            <person name="Aliyu H."/>
            <person name="Gorte O."/>
            <person name="Ochsenreither K."/>
        </authorList>
    </citation>
    <scope>NUCLEOTIDE SEQUENCE [LARGE SCALE GENOMIC DNA]</scope>
    <source>
        <strain evidence="3 4">DSM 27194</strain>
    </source>
</reference>
<dbReference type="Proteomes" id="UP000279236">
    <property type="component" value="Unassembled WGS sequence"/>
</dbReference>
<evidence type="ECO:0000259" key="2">
    <source>
        <dbReference type="Pfam" id="PF21671"/>
    </source>
</evidence>
<comment type="caution">
    <text evidence="3">The sequence shown here is derived from an EMBL/GenBank/DDBJ whole genome shotgun (WGS) entry which is preliminary data.</text>
</comment>
<accession>A0A427Y9B8</accession>
<dbReference type="EMBL" id="RSCE01000001">
    <property type="protein sequence ID" value="RSH87712.1"/>
    <property type="molecule type" value="Genomic_DNA"/>
</dbReference>
<evidence type="ECO:0000313" key="3">
    <source>
        <dbReference type="EMBL" id="RSH87712.1"/>
    </source>
</evidence>
<dbReference type="AlphaFoldDB" id="A0A427Y9B8"/>